<reference evidence="2 3" key="1">
    <citation type="submission" date="2016-11" db="EMBL/GenBank/DDBJ databases">
        <authorList>
            <person name="Jaros S."/>
            <person name="Januszkiewicz K."/>
            <person name="Wedrychowicz H."/>
        </authorList>
    </citation>
    <scope>NUCLEOTIDE SEQUENCE [LARGE SCALE GENOMIC DNA]</scope>
    <source>
        <strain evidence="2 3">CGMCC 1.10190</strain>
    </source>
</reference>
<dbReference type="EMBL" id="FQXE01000002">
    <property type="protein sequence ID" value="SHH19572.1"/>
    <property type="molecule type" value="Genomic_DNA"/>
</dbReference>
<gene>
    <name evidence="2" type="ORF">SAMN04488135_102431</name>
</gene>
<keyword evidence="3" id="KW-1185">Reference proteome</keyword>
<sequence>MHLILYVFLCSTVLLLRQYLMSARGLIRGTGAIHSAHAGWRRGRAAPISLALGKRGSGSLWFGDFRRGLGIARWWRSGNGARAMALRQWRKGRDKASVDASCLQRAGRCVMASVVDGASAGMAAPRLWVVYAYRPALPEPLKQLVINLYQGATRTELIATNKRRSWAPNTQSANHMDIRQAALIQFSQPLGMAHKFVVFRPPPQKLHSQRHMPDRDQRQAHRGNAQKASIDR</sequence>
<organism evidence="2 3">
    <name type="scientific">Pollutimonas bauzanensis</name>
    <dbReference type="NCBI Taxonomy" id="658167"/>
    <lineage>
        <taxon>Bacteria</taxon>
        <taxon>Pseudomonadati</taxon>
        <taxon>Pseudomonadota</taxon>
        <taxon>Betaproteobacteria</taxon>
        <taxon>Burkholderiales</taxon>
        <taxon>Alcaligenaceae</taxon>
        <taxon>Pollutimonas</taxon>
    </lineage>
</organism>
<dbReference type="Proteomes" id="UP000184226">
    <property type="component" value="Unassembled WGS sequence"/>
</dbReference>
<proteinExistence type="predicted"/>
<evidence type="ECO:0000256" key="1">
    <source>
        <dbReference type="SAM" id="MobiDB-lite"/>
    </source>
</evidence>
<accession>A0A1M5QZQ8</accession>
<name>A0A1M5QZQ8_9BURK</name>
<dbReference type="AlphaFoldDB" id="A0A1M5QZQ8"/>
<evidence type="ECO:0000313" key="2">
    <source>
        <dbReference type="EMBL" id="SHH19572.1"/>
    </source>
</evidence>
<evidence type="ECO:0000313" key="3">
    <source>
        <dbReference type="Proteomes" id="UP000184226"/>
    </source>
</evidence>
<protein>
    <submittedName>
        <fullName evidence="2">Uncharacterized protein</fullName>
    </submittedName>
</protein>
<feature type="region of interest" description="Disordered" evidence="1">
    <location>
        <begin position="204"/>
        <end position="232"/>
    </location>
</feature>